<sequence>MPYNQIDILILKIYLLQQILMNYFQKHLKRMKRKGKEFAVNSLHKKMFYNKSDCQPFFQKLANLFGKVMPA</sequence>
<name>A0A7X3GBH6_9STRE</name>
<gene>
    <name evidence="2" type="ORF">E5983_09050</name>
</gene>
<feature type="transmembrane region" description="Helical" evidence="1">
    <location>
        <begin position="6"/>
        <end position="24"/>
    </location>
</feature>
<evidence type="ECO:0000313" key="2">
    <source>
        <dbReference type="EMBL" id="MVX59764.1"/>
    </source>
</evidence>
<dbReference type="AlphaFoldDB" id="A0A7X3GBH6"/>
<dbReference type="EMBL" id="WSRS01000145">
    <property type="protein sequence ID" value="MVX59764.1"/>
    <property type="molecule type" value="Genomic_DNA"/>
</dbReference>
<proteinExistence type="predicted"/>
<evidence type="ECO:0008006" key="4">
    <source>
        <dbReference type="Google" id="ProtNLM"/>
    </source>
</evidence>
<organism evidence="2 3">
    <name type="scientific">Streptococcus danieliae</name>
    <dbReference type="NCBI Taxonomy" id="747656"/>
    <lineage>
        <taxon>Bacteria</taxon>
        <taxon>Bacillati</taxon>
        <taxon>Bacillota</taxon>
        <taxon>Bacilli</taxon>
        <taxon>Lactobacillales</taxon>
        <taxon>Streptococcaceae</taxon>
        <taxon>Streptococcus</taxon>
    </lineage>
</organism>
<evidence type="ECO:0000313" key="3">
    <source>
        <dbReference type="Proteomes" id="UP000461595"/>
    </source>
</evidence>
<keyword evidence="1" id="KW-1133">Transmembrane helix</keyword>
<dbReference type="RefSeq" id="WP_160333492.1">
    <property type="nucleotide sequence ID" value="NZ_WSRS01000145.1"/>
</dbReference>
<accession>A0A7X3GBH6</accession>
<keyword evidence="1" id="KW-0812">Transmembrane</keyword>
<dbReference type="Proteomes" id="UP000461595">
    <property type="component" value="Unassembled WGS sequence"/>
</dbReference>
<protein>
    <recommendedName>
        <fullName evidence="4">Transposase</fullName>
    </recommendedName>
</protein>
<evidence type="ECO:0000256" key="1">
    <source>
        <dbReference type="SAM" id="Phobius"/>
    </source>
</evidence>
<reference evidence="2 3" key="1">
    <citation type="submission" date="2019-12" db="EMBL/GenBank/DDBJ databases">
        <title>Microbes associate with the intestines of laboratory mice.</title>
        <authorList>
            <person name="Navarre W."/>
            <person name="Wong E."/>
        </authorList>
    </citation>
    <scope>NUCLEOTIDE SEQUENCE [LARGE SCALE GENOMIC DNA]</scope>
    <source>
        <strain evidence="2 3">NM51_B2-22</strain>
    </source>
</reference>
<keyword evidence="1" id="KW-0472">Membrane</keyword>
<comment type="caution">
    <text evidence="2">The sequence shown here is derived from an EMBL/GenBank/DDBJ whole genome shotgun (WGS) entry which is preliminary data.</text>
</comment>